<proteinExistence type="predicted"/>
<dbReference type="EMBL" id="BAABFT010000021">
    <property type="protein sequence ID" value="GAA4338514.1"/>
    <property type="molecule type" value="Genomic_DNA"/>
</dbReference>
<evidence type="ECO:0000313" key="2">
    <source>
        <dbReference type="Proteomes" id="UP001500582"/>
    </source>
</evidence>
<comment type="caution">
    <text evidence="1">The sequence shown here is derived from an EMBL/GenBank/DDBJ whole genome shotgun (WGS) entry which is preliminary data.</text>
</comment>
<evidence type="ECO:0008006" key="3">
    <source>
        <dbReference type="Google" id="ProtNLM"/>
    </source>
</evidence>
<evidence type="ECO:0000313" key="1">
    <source>
        <dbReference type="EMBL" id="GAA4338514.1"/>
    </source>
</evidence>
<keyword evidence="2" id="KW-1185">Reference proteome</keyword>
<reference evidence="2" key="1">
    <citation type="journal article" date="2019" name="Int. J. Syst. Evol. Microbiol.">
        <title>The Global Catalogue of Microorganisms (GCM) 10K type strain sequencing project: providing services to taxonomists for standard genome sequencing and annotation.</title>
        <authorList>
            <consortium name="The Broad Institute Genomics Platform"/>
            <consortium name="The Broad Institute Genome Sequencing Center for Infectious Disease"/>
            <person name="Wu L."/>
            <person name="Ma J."/>
        </authorList>
    </citation>
    <scope>NUCLEOTIDE SEQUENCE [LARGE SCALE GENOMIC DNA]</scope>
    <source>
        <strain evidence="2">JCM 17705</strain>
    </source>
</reference>
<protein>
    <recommendedName>
        <fullName evidence="3">Head decoration protein</fullName>
    </recommendedName>
</protein>
<dbReference type="Proteomes" id="UP001500582">
    <property type="component" value="Unassembled WGS sequence"/>
</dbReference>
<accession>A0ABP8HF57</accession>
<dbReference type="RefSeq" id="WP_345213801.1">
    <property type="nucleotide sequence ID" value="NZ_BAABFT010000021.1"/>
</dbReference>
<sequence>MSGLGYKRTFSTGDIPVFQGSGKDIQLAQGGFLLDVTGLVAGAVIKAGTPLTYDESTRKAKPLTTSLIVENAAGGATSYRIAKGSRFKVGDNLAAVAGGAAYPITTIDTSNANYDIVTVGTTIGALNASALVYGSSATGANNSSFGGVNGLLYRDQVVADGESCSVVIGAIVYARRVPYSAALEAALAASSPKTKFTYSQSY</sequence>
<gene>
    <name evidence="1" type="ORF">GCM10023149_48520</name>
</gene>
<name>A0ABP8HF57_9SPHI</name>
<organism evidence="1 2">
    <name type="scientific">Mucilaginibacter gynuensis</name>
    <dbReference type="NCBI Taxonomy" id="1302236"/>
    <lineage>
        <taxon>Bacteria</taxon>
        <taxon>Pseudomonadati</taxon>
        <taxon>Bacteroidota</taxon>
        <taxon>Sphingobacteriia</taxon>
        <taxon>Sphingobacteriales</taxon>
        <taxon>Sphingobacteriaceae</taxon>
        <taxon>Mucilaginibacter</taxon>
    </lineage>
</organism>